<organism evidence="13 14">
    <name type="scientific">Pseudonocardia cypriaca</name>
    <dbReference type="NCBI Taxonomy" id="882449"/>
    <lineage>
        <taxon>Bacteria</taxon>
        <taxon>Bacillati</taxon>
        <taxon>Actinomycetota</taxon>
        <taxon>Actinomycetes</taxon>
        <taxon>Pseudonocardiales</taxon>
        <taxon>Pseudonocardiaceae</taxon>
        <taxon>Pseudonocardia</taxon>
    </lineage>
</organism>
<dbReference type="InterPro" id="IPR015955">
    <property type="entry name" value="Lactate_DH/Glyco_Ohase_4_C"/>
</dbReference>
<feature type="binding site" evidence="8">
    <location>
        <position position="146"/>
    </location>
    <ligand>
        <name>substrate</name>
    </ligand>
</feature>
<evidence type="ECO:0000259" key="12">
    <source>
        <dbReference type="Pfam" id="PF11975"/>
    </source>
</evidence>
<evidence type="ECO:0000256" key="6">
    <source>
        <dbReference type="ARBA" id="ARBA00023295"/>
    </source>
</evidence>
<feature type="domain" description="Glycosyl hydrolase family 4 C-terminal" evidence="12">
    <location>
        <begin position="192"/>
        <end position="430"/>
    </location>
</feature>
<comment type="similarity">
    <text evidence="1 11">Belongs to the glycosyl hydrolase 4 family.</text>
</comment>
<feature type="binding site" evidence="9">
    <location>
        <position position="167"/>
    </location>
    <ligand>
        <name>Mn(2+)</name>
        <dbReference type="ChEBI" id="CHEBI:29035"/>
    </ligand>
</feature>
<dbReference type="AlphaFoldDB" id="A0A543FXE3"/>
<dbReference type="PRINTS" id="PR00732">
    <property type="entry name" value="GLHYDRLASE4"/>
</dbReference>
<dbReference type="InterPro" id="IPR022616">
    <property type="entry name" value="Glyco_hydro_4_C"/>
</dbReference>
<evidence type="ECO:0000256" key="1">
    <source>
        <dbReference type="ARBA" id="ARBA00010141"/>
    </source>
</evidence>
<reference evidence="13 14" key="1">
    <citation type="submission" date="2019-06" db="EMBL/GenBank/DDBJ databases">
        <title>Sequencing the genomes of 1000 actinobacteria strains.</title>
        <authorList>
            <person name="Klenk H.-P."/>
        </authorList>
    </citation>
    <scope>NUCLEOTIDE SEQUENCE [LARGE SCALE GENOMIC DNA]</scope>
    <source>
        <strain evidence="13 14">DSM 45511</strain>
    </source>
</reference>
<dbReference type="GO" id="GO:0005975">
    <property type="term" value="P:carbohydrate metabolic process"/>
    <property type="evidence" value="ECO:0007669"/>
    <property type="project" value="InterPro"/>
</dbReference>
<dbReference type="PANTHER" id="PTHR32092:SF5">
    <property type="entry name" value="6-PHOSPHO-BETA-GLUCOSIDASE"/>
    <property type="match status" value="1"/>
</dbReference>
<evidence type="ECO:0000256" key="2">
    <source>
        <dbReference type="ARBA" id="ARBA00022723"/>
    </source>
</evidence>
<dbReference type="Gene3D" id="3.90.110.10">
    <property type="entry name" value="Lactate dehydrogenase/glycoside hydrolase, family 4, C-terminal"/>
    <property type="match status" value="1"/>
</dbReference>
<keyword evidence="14" id="KW-1185">Reference proteome</keyword>
<dbReference type="EMBL" id="VFPH01000002">
    <property type="protein sequence ID" value="TQM38507.1"/>
    <property type="molecule type" value="Genomic_DNA"/>
</dbReference>
<keyword evidence="5 9" id="KW-0464">Manganese</keyword>
<feature type="active site" description="Proton donor" evidence="7">
    <location>
        <position position="168"/>
    </location>
</feature>
<dbReference type="PANTHER" id="PTHR32092">
    <property type="entry name" value="6-PHOSPHO-BETA-GLUCOSIDASE-RELATED"/>
    <property type="match status" value="1"/>
</dbReference>
<comment type="cofactor">
    <cofactor evidence="11">
        <name>NAD(+)</name>
        <dbReference type="ChEBI" id="CHEBI:57540"/>
    </cofactor>
    <text evidence="11">Binds 1 NAD(+) per subunit.</text>
</comment>
<dbReference type="SUPFAM" id="SSF56327">
    <property type="entry name" value="LDH C-terminal domain-like"/>
    <property type="match status" value="1"/>
</dbReference>
<name>A0A543FXE3_9PSEU</name>
<keyword evidence="9" id="KW-0408">Iron</keyword>
<dbReference type="Gene3D" id="3.40.50.720">
    <property type="entry name" value="NAD(P)-binding Rossmann-like Domain"/>
    <property type="match status" value="1"/>
</dbReference>
<keyword evidence="9" id="KW-0170">Cobalt</keyword>
<evidence type="ECO:0000256" key="7">
    <source>
        <dbReference type="PIRSR" id="PIRSR601088-1"/>
    </source>
</evidence>
<keyword evidence="4 11" id="KW-0520">NAD</keyword>
<keyword evidence="2 9" id="KW-0479">Metal-binding</keyword>
<evidence type="ECO:0000313" key="13">
    <source>
        <dbReference type="EMBL" id="TQM38507.1"/>
    </source>
</evidence>
<evidence type="ECO:0000313" key="14">
    <source>
        <dbReference type="Proteomes" id="UP000319818"/>
    </source>
</evidence>
<feature type="active site" description="Proton acceptor" evidence="7">
    <location>
        <position position="246"/>
    </location>
</feature>
<dbReference type="SUPFAM" id="SSF51735">
    <property type="entry name" value="NAD(P)-binding Rossmann-fold domains"/>
    <property type="match status" value="1"/>
</dbReference>
<evidence type="ECO:0000256" key="11">
    <source>
        <dbReference type="RuleBase" id="RU361152"/>
    </source>
</evidence>
<sequence>MGSRKLALVGGGGVRAPLFVESAAARAHALGLEEIVLLDIDAERLRLLGAVAAAVARPYSSVGVRTTTDPAEAFEGVDYVVTTIRQGGDCGRITDERIALRHGVLGQETTGPGGFAMAVRTVPTILEYAESVATRSPQAWLFNFTNPAGLVTQALRDAGFERTVGICDSANLAQHAVAAWHGLAPNDLRPEVYGLNHLSWCRAVRDLHGRELLSPLLGNDEFRRATLQRFFPTELLRLLGTWSNEYLFYYYFAEQALADIQAETATRGEEVAERNRVLLRELADLDPQQRPDEAVAAYRAYEAGRRSTYMHYAEPAGSAITHERTLGEGTEGYAGVALDLIEALAGGPPRYTAANVPNAGCLPDLEPTDVAEISVVADATGIRPLPIGAVPPLQAGLMRQVKSFERLAAEAIRTRSRDTAVRALMAHPLVVSFPRARSLAADYLRAHHEYTGTWT</sequence>
<dbReference type="Pfam" id="PF11975">
    <property type="entry name" value="Glyco_hydro_4C"/>
    <property type="match status" value="1"/>
</dbReference>
<feature type="site" description="Increases basicity of active site Tyr" evidence="10">
    <location>
        <position position="108"/>
    </location>
</feature>
<feature type="binding site" evidence="9">
    <location>
        <position position="197"/>
    </location>
    <ligand>
        <name>Mn(2+)</name>
        <dbReference type="ChEBI" id="CHEBI:29035"/>
    </ligand>
</feature>
<accession>A0A543FXE3</accession>
<evidence type="ECO:0000256" key="8">
    <source>
        <dbReference type="PIRSR" id="PIRSR601088-2"/>
    </source>
</evidence>
<feature type="binding site" evidence="8">
    <location>
        <position position="92"/>
    </location>
    <ligand>
        <name>substrate</name>
    </ligand>
</feature>
<dbReference type="InterPro" id="IPR001088">
    <property type="entry name" value="Glyco_hydro_4"/>
</dbReference>
<evidence type="ECO:0000256" key="3">
    <source>
        <dbReference type="ARBA" id="ARBA00022801"/>
    </source>
</evidence>
<dbReference type="GO" id="GO:0046872">
    <property type="term" value="F:metal ion binding"/>
    <property type="evidence" value="ECO:0007669"/>
    <property type="project" value="UniProtKB-KW"/>
</dbReference>
<dbReference type="PROSITE" id="PS01324">
    <property type="entry name" value="GLYCOSYL_HYDROL_F4"/>
    <property type="match status" value="1"/>
</dbReference>
<dbReference type="InterPro" id="IPR036291">
    <property type="entry name" value="NAD(P)-bd_dom_sf"/>
</dbReference>
<evidence type="ECO:0000256" key="9">
    <source>
        <dbReference type="PIRSR" id="PIRSR601088-3"/>
    </source>
</evidence>
<dbReference type="Pfam" id="PF02056">
    <property type="entry name" value="Glyco_hydro_4"/>
    <property type="match status" value="1"/>
</dbReference>
<keyword evidence="6 11" id="KW-0326">Glycosidase</keyword>
<proteinExistence type="inferred from homology"/>
<protein>
    <submittedName>
        <fullName evidence="13">6-phospho-beta-glucosidase</fullName>
    </submittedName>
</protein>
<dbReference type="InterPro" id="IPR019802">
    <property type="entry name" value="GlycHydrolase_4_CS"/>
</dbReference>
<dbReference type="RefSeq" id="WP_142105174.1">
    <property type="nucleotide sequence ID" value="NZ_VFPH01000002.1"/>
</dbReference>
<comment type="caution">
    <text evidence="13">The sequence shown here is derived from an EMBL/GenBank/DDBJ whole genome shotgun (WGS) entry which is preliminary data.</text>
</comment>
<gene>
    <name evidence="13" type="ORF">FB388_5747</name>
</gene>
<dbReference type="GO" id="GO:0016616">
    <property type="term" value="F:oxidoreductase activity, acting on the CH-OH group of donors, NAD or NADP as acceptor"/>
    <property type="evidence" value="ECO:0007669"/>
    <property type="project" value="InterPro"/>
</dbReference>
<evidence type="ECO:0000256" key="5">
    <source>
        <dbReference type="ARBA" id="ARBA00023211"/>
    </source>
</evidence>
<keyword evidence="3 11" id="KW-0378">Hydrolase</keyword>
<keyword evidence="9" id="KW-0533">Nickel</keyword>
<dbReference type="Proteomes" id="UP000319818">
    <property type="component" value="Unassembled WGS sequence"/>
</dbReference>
<evidence type="ECO:0000256" key="4">
    <source>
        <dbReference type="ARBA" id="ARBA00023027"/>
    </source>
</evidence>
<evidence type="ECO:0000256" key="10">
    <source>
        <dbReference type="PIRSR" id="PIRSR601088-4"/>
    </source>
</evidence>
<dbReference type="GO" id="GO:0004553">
    <property type="term" value="F:hydrolase activity, hydrolyzing O-glycosyl compounds"/>
    <property type="evidence" value="ECO:0007669"/>
    <property type="project" value="InterPro"/>
</dbReference>
<dbReference type="OrthoDB" id="9767022at2"/>